<dbReference type="InterPro" id="IPR052159">
    <property type="entry name" value="Competence_DNA_uptake"/>
</dbReference>
<proteinExistence type="predicted"/>
<feature type="signal peptide" evidence="3">
    <location>
        <begin position="1"/>
        <end position="24"/>
    </location>
</feature>
<dbReference type="InterPro" id="IPR035681">
    <property type="entry name" value="ComA-like_MBL"/>
</dbReference>
<dbReference type="Proteomes" id="UP001596620">
    <property type="component" value="Unassembled WGS sequence"/>
</dbReference>
<dbReference type="Gene3D" id="1.10.150.320">
    <property type="entry name" value="Photosystem II 12 kDa extrinsic protein"/>
    <property type="match status" value="1"/>
</dbReference>
<gene>
    <name evidence="5" type="ORF">ACFQU8_07645</name>
</gene>
<feature type="domain" description="SLH" evidence="4">
    <location>
        <begin position="88"/>
        <end position="150"/>
    </location>
</feature>
<reference evidence="6" key="1">
    <citation type="journal article" date="2019" name="Int. J. Syst. Evol. Microbiol.">
        <title>The Global Catalogue of Microorganisms (GCM) 10K type strain sequencing project: providing services to taxonomists for standard genome sequencing and annotation.</title>
        <authorList>
            <consortium name="The Broad Institute Genomics Platform"/>
            <consortium name="The Broad Institute Genome Sequencing Center for Infectious Disease"/>
            <person name="Wu L."/>
            <person name="Ma J."/>
        </authorList>
    </citation>
    <scope>NUCLEOTIDE SEQUENCE [LARGE SCALE GENOMIC DNA]</scope>
    <source>
        <strain evidence="6">JCM 30234</strain>
    </source>
</reference>
<organism evidence="5 6">
    <name type="scientific">Lentibacillus kimchii</name>
    <dbReference type="NCBI Taxonomy" id="1542911"/>
    <lineage>
        <taxon>Bacteria</taxon>
        <taxon>Bacillati</taxon>
        <taxon>Bacillota</taxon>
        <taxon>Bacilli</taxon>
        <taxon>Bacillales</taxon>
        <taxon>Bacillaceae</taxon>
        <taxon>Lentibacillus</taxon>
    </lineage>
</organism>
<dbReference type="PROSITE" id="PS51272">
    <property type="entry name" value="SLH"/>
    <property type="match status" value="3"/>
</dbReference>
<evidence type="ECO:0000259" key="4">
    <source>
        <dbReference type="PROSITE" id="PS51272"/>
    </source>
</evidence>
<feature type="domain" description="SLH" evidence="4">
    <location>
        <begin position="151"/>
        <end position="208"/>
    </location>
</feature>
<accession>A0ABW2UVX4</accession>
<dbReference type="EMBL" id="JBHTGR010000015">
    <property type="protein sequence ID" value="MFC7747108.1"/>
    <property type="molecule type" value="Genomic_DNA"/>
</dbReference>
<dbReference type="Pfam" id="PF00395">
    <property type="entry name" value="SLH"/>
    <property type="match status" value="3"/>
</dbReference>
<feature type="compositionally biased region" description="Acidic residues" evidence="2">
    <location>
        <begin position="462"/>
        <end position="476"/>
    </location>
</feature>
<feature type="chain" id="PRO_5045771958" evidence="3">
    <location>
        <begin position="25"/>
        <end position="557"/>
    </location>
</feature>
<protein>
    <submittedName>
        <fullName evidence="5">S-layer homology domain-containing protein</fullName>
    </submittedName>
</protein>
<evidence type="ECO:0000313" key="5">
    <source>
        <dbReference type="EMBL" id="MFC7747108.1"/>
    </source>
</evidence>
<dbReference type="PANTHER" id="PTHR30619:SF7">
    <property type="entry name" value="BETA-LACTAMASE DOMAIN PROTEIN"/>
    <property type="match status" value="1"/>
</dbReference>
<dbReference type="InterPro" id="IPR001119">
    <property type="entry name" value="SLH_dom"/>
</dbReference>
<dbReference type="SUPFAM" id="SSF56281">
    <property type="entry name" value="Metallo-hydrolase/oxidoreductase"/>
    <property type="match status" value="1"/>
</dbReference>
<dbReference type="PANTHER" id="PTHR30619">
    <property type="entry name" value="DNA INTERNALIZATION/COMPETENCE PROTEIN COMEC/REC2"/>
    <property type="match status" value="1"/>
</dbReference>
<evidence type="ECO:0000256" key="2">
    <source>
        <dbReference type="SAM" id="MobiDB-lite"/>
    </source>
</evidence>
<feature type="region of interest" description="Disordered" evidence="2">
    <location>
        <begin position="454"/>
        <end position="500"/>
    </location>
</feature>
<dbReference type="InterPro" id="IPR010994">
    <property type="entry name" value="RuvA_2-like"/>
</dbReference>
<sequence length="557" mass="61318">MRRYGFVVILVGMLLAVFTSPADAASDFKDVSQQNSHYMGIATLTEDDIIHGYASNEYHPYEDISRQQTAALFFKAKDLSEPSHPSRLLNHFKDTSASDYYADPIAATYDADIFKGKNGYFNGSQPLTREQMATVLVHAYDIKDSGNTVDANVSNVSPSHKKNVKRLLQHGISNQTDDFRPAEKVTRGQFATFLYKTLQVTSDQYKEMSAHFIDVGQGDGILIETPNDETILVDGGPKSAGDDVVDYLHQEGIESIDLLVATHPDADHIGGLIDVLKQFNVDRVLDSGKSHTTQTYEEYTDVIDKKNIPMDTAASGEMLDLDKRLDIKVLNSKNTSSDNNDSSIVLKLTQGDVDYLLTGDATTKNEQKMMENYDVSSDILKVGHHGSSTSTSQAFIDEVEPDVGILSYGENNYGHPDDAVVDRLNDAGTSLYSTMQSGDITVDSNKFAYKVDASEYGSAPEPEPEPEPDPDPEPNPEPDPKPDPEPEPSPDPDPYPINVNNADREDLQLITGVGTAISQNIIDYRQEHGSFDTLKELDNVSYIGPATLEEMKPDITL</sequence>
<evidence type="ECO:0000256" key="3">
    <source>
        <dbReference type="SAM" id="SignalP"/>
    </source>
</evidence>
<evidence type="ECO:0000313" key="6">
    <source>
        <dbReference type="Proteomes" id="UP001596620"/>
    </source>
</evidence>
<evidence type="ECO:0000256" key="1">
    <source>
        <dbReference type="ARBA" id="ARBA00022729"/>
    </source>
</evidence>
<dbReference type="Pfam" id="PF00753">
    <property type="entry name" value="Lactamase_B"/>
    <property type="match status" value="1"/>
</dbReference>
<dbReference type="Pfam" id="PF12836">
    <property type="entry name" value="HHH_3"/>
    <property type="match status" value="1"/>
</dbReference>
<feature type="domain" description="SLH" evidence="4">
    <location>
        <begin position="24"/>
        <end position="87"/>
    </location>
</feature>
<comment type="caution">
    <text evidence="5">The sequence shown here is derived from an EMBL/GenBank/DDBJ whole genome shotgun (WGS) entry which is preliminary data.</text>
</comment>
<keyword evidence="1 3" id="KW-0732">Signal</keyword>
<dbReference type="SUPFAM" id="SSF47781">
    <property type="entry name" value="RuvA domain 2-like"/>
    <property type="match status" value="1"/>
</dbReference>
<dbReference type="SMART" id="SM00849">
    <property type="entry name" value="Lactamase_B"/>
    <property type="match status" value="1"/>
</dbReference>
<keyword evidence="6" id="KW-1185">Reference proteome</keyword>
<dbReference type="InterPro" id="IPR036866">
    <property type="entry name" value="RibonucZ/Hydroxyglut_hydro"/>
</dbReference>
<dbReference type="Gene3D" id="3.60.15.10">
    <property type="entry name" value="Ribonuclease Z/Hydroxyacylglutathione hydrolase-like"/>
    <property type="match status" value="1"/>
</dbReference>
<dbReference type="InterPro" id="IPR001279">
    <property type="entry name" value="Metallo-B-lactamas"/>
</dbReference>
<dbReference type="RefSeq" id="WP_382358628.1">
    <property type="nucleotide sequence ID" value="NZ_JBHTGR010000015.1"/>
</dbReference>
<dbReference type="CDD" id="cd07731">
    <property type="entry name" value="ComA-like_MBL-fold"/>
    <property type="match status" value="1"/>
</dbReference>
<name>A0ABW2UVX4_9BACI</name>